<evidence type="ECO:0000313" key="10">
    <source>
        <dbReference type="Proteomes" id="UP001153954"/>
    </source>
</evidence>
<dbReference type="FunFam" id="2.40.10.10:FF:000068">
    <property type="entry name" value="transmembrane protease serine 2"/>
    <property type="match status" value="1"/>
</dbReference>
<comment type="subcellular location">
    <subcellularLocation>
        <location evidence="1">Secreted</location>
        <location evidence="1">Extracellular space</location>
    </subcellularLocation>
</comment>
<dbReference type="Gene3D" id="2.40.10.10">
    <property type="entry name" value="Trypsin-like serine proteases"/>
    <property type="match status" value="1"/>
</dbReference>
<evidence type="ECO:0000256" key="4">
    <source>
        <dbReference type="ARBA" id="ARBA00023240"/>
    </source>
</evidence>
<evidence type="ECO:0000256" key="2">
    <source>
        <dbReference type="ARBA" id="ARBA00022656"/>
    </source>
</evidence>
<reference evidence="9" key="1">
    <citation type="submission" date="2022-03" db="EMBL/GenBank/DDBJ databases">
        <authorList>
            <person name="Tunstrom K."/>
        </authorList>
    </citation>
    <scope>NUCLEOTIDE SEQUENCE</scope>
</reference>
<feature type="chain" id="PRO_5043897250" description="Peptidase S1 domain-containing protein" evidence="7">
    <location>
        <begin position="17"/>
        <end position="287"/>
    </location>
</feature>
<proteinExistence type="predicted"/>
<evidence type="ECO:0000313" key="9">
    <source>
        <dbReference type="EMBL" id="CAH2093411.1"/>
    </source>
</evidence>
<comment type="function">
    <text evidence="5">Fibrinolytic activity; shows preferential cleavage of Arg-Gly bonds in all three fibrinogen chains. Contact with the caterpillars causes severe bleeding, due the anticoagulant effect of the protein.</text>
</comment>
<dbReference type="CDD" id="cd00190">
    <property type="entry name" value="Tryp_SPc"/>
    <property type="match status" value="1"/>
</dbReference>
<dbReference type="InterPro" id="IPR001254">
    <property type="entry name" value="Trypsin_dom"/>
</dbReference>
<dbReference type="InterPro" id="IPR009003">
    <property type="entry name" value="Peptidase_S1_PA"/>
</dbReference>
<dbReference type="Proteomes" id="UP001153954">
    <property type="component" value="Unassembled WGS sequence"/>
</dbReference>
<keyword evidence="3" id="KW-1015">Disulfide bond</keyword>
<evidence type="ECO:0000256" key="1">
    <source>
        <dbReference type="ARBA" id="ARBA00004239"/>
    </source>
</evidence>
<dbReference type="SUPFAM" id="SSF50494">
    <property type="entry name" value="Trypsin-like serine proteases"/>
    <property type="match status" value="1"/>
</dbReference>
<evidence type="ECO:0000256" key="3">
    <source>
        <dbReference type="ARBA" id="ARBA00023157"/>
    </source>
</evidence>
<dbReference type="GO" id="GO:0006508">
    <property type="term" value="P:proteolysis"/>
    <property type="evidence" value="ECO:0007669"/>
    <property type="project" value="InterPro"/>
</dbReference>
<name>A0AAU9U627_EUPED</name>
<dbReference type="PROSITE" id="PS50240">
    <property type="entry name" value="TRYPSIN_DOM"/>
    <property type="match status" value="1"/>
</dbReference>
<evidence type="ECO:0000256" key="7">
    <source>
        <dbReference type="SAM" id="SignalP"/>
    </source>
</evidence>
<dbReference type="GO" id="GO:0004252">
    <property type="term" value="F:serine-type endopeptidase activity"/>
    <property type="evidence" value="ECO:0007669"/>
    <property type="project" value="InterPro"/>
</dbReference>
<dbReference type="GO" id="GO:0090729">
    <property type="term" value="F:toxin activity"/>
    <property type="evidence" value="ECO:0007669"/>
    <property type="project" value="UniProtKB-KW"/>
</dbReference>
<evidence type="ECO:0000256" key="5">
    <source>
        <dbReference type="ARBA" id="ARBA00055534"/>
    </source>
</evidence>
<feature type="domain" description="Peptidase S1" evidence="8">
    <location>
        <begin position="38"/>
        <end position="280"/>
    </location>
</feature>
<evidence type="ECO:0000256" key="6">
    <source>
        <dbReference type="ARBA" id="ARBA00084094"/>
    </source>
</evidence>
<gene>
    <name evidence="9" type="ORF">EEDITHA_LOCUS9082</name>
</gene>
<keyword evidence="4" id="KW-1199">Hemostasis impairing toxin</keyword>
<accession>A0AAU9U627</accession>
<dbReference type="InterPro" id="IPR043504">
    <property type="entry name" value="Peptidase_S1_PA_chymotrypsin"/>
</dbReference>
<dbReference type="InterPro" id="IPR051333">
    <property type="entry name" value="CLIP_Serine_Protease"/>
</dbReference>
<comment type="caution">
    <text evidence="9">The sequence shown here is derived from an EMBL/GenBank/DDBJ whole genome shotgun (WGS) entry which is preliminary data.</text>
</comment>
<dbReference type="PROSITE" id="PS00135">
    <property type="entry name" value="TRYPSIN_SER"/>
    <property type="match status" value="1"/>
</dbReference>
<evidence type="ECO:0000259" key="8">
    <source>
        <dbReference type="PROSITE" id="PS50240"/>
    </source>
</evidence>
<organism evidence="9 10">
    <name type="scientific">Euphydryas editha</name>
    <name type="common">Edith's checkerspot</name>
    <dbReference type="NCBI Taxonomy" id="104508"/>
    <lineage>
        <taxon>Eukaryota</taxon>
        <taxon>Metazoa</taxon>
        <taxon>Ecdysozoa</taxon>
        <taxon>Arthropoda</taxon>
        <taxon>Hexapoda</taxon>
        <taxon>Insecta</taxon>
        <taxon>Pterygota</taxon>
        <taxon>Neoptera</taxon>
        <taxon>Endopterygota</taxon>
        <taxon>Lepidoptera</taxon>
        <taxon>Glossata</taxon>
        <taxon>Ditrysia</taxon>
        <taxon>Papilionoidea</taxon>
        <taxon>Nymphalidae</taxon>
        <taxon>Nymphalinae</taxon>
        <taxon>Euphydryas</taxon>
    </lineage>
</organism>
<dbReference type="EMBL" id="CAKOGL010000013">
    <property type="protein sequence ID" value="CAH2093411.1"/>
    <property type="molecule type" value="Genomic_DNA"/>
</dbReference>
<keyword evidence="2" id="KW-0800">Toxin</keyword>
<dbReference type="PANTHER" id="PTHR24260">
    <property type="match status" value="1"/>
</dbReference>
<dbReference type="GO" id="GO:0005576">
    <property type="term" value="C:extracellular region"/>
    <property type="evidence" value="ECO:0007669"/>
    <property type="project" value="UniProtKB-SubCell"/>
</dbReference>
<keyword evidence="10" id="KW-1185">Reference proteome</keyword>
<dbReference type="PRINTS" id="PR00722">
    <property type="entry name" value="CHYMOTRYPSIN"/>
</dbReference>
<dbReference type="Pfam" id="PF00089">
    <property type="entry name" value="Trypsin"/>
    <property type="match status" value="1"/>
</dbReference>
<dbReference type="InterPro" id="IPR033116">
    <property type="entry name" value="TRYPSIN_SER"/>
</dbReference>
<dbReference type="InterPro" id="IPR001314">
    <property type="entry name" value="Peptidase_S1A"/>
</dbReference>
<protein>
    <recommendedName>
        <fullName evidence="8">Peptidase S1 domain-containing protein</fullName>
    </recommendedName>
</protein>
<keyword evidence="6" id="KW-1205">Fibrinolytic toxin</keyword>
<dbReference type="PANTHER" id="PTHR24260:SF136">
    <property type="entry name" value="GH08193P-RELATED"/>
    <property type="match status" value="1"/>
</dbReference>
<dbReference type="SMART" id="SM00020">
    <property type="entry name" value="Tryp_SPc"/>
    <property type="match status" value="1"/>
</dbReference>
<dbReference type="AlphaFoldDB" id="A0AAU9U627"/>
<feature type="signal peptide" evidence="7">
    <location>
        <begin position="1"/>
        <end position="16"/>
    </location>
</feature>
<sequence length="287" mass="32526">MLKYALVTLAIGLVQASPEFKEDAVGFLEDIKLHTSRVTGGWPAYEGQFPFQVSIRMTSDVGNIISCGGSVLDNEWILTSAHCLANRISYIIRLGTIDIRRPLYMIEQSYRDAFFYPEFDISNSNRVQQHDVALLKLSIRVAYGPTIQPVRLQNSQQKYINYEGKTLSVIGFGYDDDSWNGGDDSDILLWTHLRGLSNEECLDFYTRVYDTTLCARYYNSTDQSACYGDSGGPLVISDEDGKDTMVGIVHYGSWRGCTSPWPTAYVRPAFYHEWLTEITGINFDWSF</sequence>
<keyword evidence="7" id="KW-0732">Signal</keyword>